<evidence type="ECO:0000313" key="3">
    <source>
        <dbReference type="EMBL" id="EIW77552.1"/>
    </source>
</evidence>
<evidence type="ECO:0000256" key="1">
    <source>
        <dbReference type="SAM" id="MobiDB-lite"/>
    </source>
</evidence>
<evidence type="ECO:0000256" key="2">
    <source>
        <dbReference type="SAM" id="Phobius"/>
    </source>
</evidence>
<feature type="transmembrane region" description="Helical" evidence="2">
    <location>
        <begin position="99"/>
        <end position="124"/>
    </location>
</feature>
<dbReference type="KEGG" id="cput:CONPUDRAFT_75410"/>
<organism evidence="3 4">
    <name type="scientific">Coniophora puteana (strain RWD-64-598)</name>
    <name type="common">Brown rot fungus</name>
    <dbReference type="NCBI Taxonomy" id="741705"/>
    <lineage>
        <taxon>Eukaryota</taxon>
        <taxon>Fungi</taxon>
        <taxon>Dikarya</taxon>
        <taxon>Basidiomycota</taxon>
        <taxon>Agaricomycotina</taxon>
        <taxon>Agaricomycetes</taxon>
        <taxon>Agaricomycetidae</taxon>
        <taxon>Boletales</taxon>
        <taxon>Coniophorineae</taxon>
        <taxon>Coniophoraceae</taxon>
        <taxon>Coniophora</taxon>
    </lineage>
</organism>
<reference evidence="4" key="1">
    <citation type="journal article" date="2012" name="Science">
        <title>The Paleozoic origin of enzymatic lignin decomposition reconstructed from 31 fungal genomes.</title>
        <authorList>
            <person name="Floudas D."/>
            <person name="Binder M."/>
            <person name="Riley R."/>
            <person name="Barry K."/>
            <person name="Blanchette R.A."/>
            <person name="Henrissat B."/>
            <person name="Martinez A.T."/>
            <person name="Otillar R."/>
            <person name="Spatafora J.W."/>
            <person name="Yadav J.S."/>
            <person name="Aerts A."/>
            <person name="Benoit I."/>
            <person name="Boyd A."/>
            <person name="Carlson A."/>
            <person name="Copeland A."/>
            <person name="Coutinho P.M."/>
            <person name="de Vries R.P."/>
            <person name="Ferreira P."/>
            <person name="Findley K."/>
            <person name="Foster B."/>
            <person name="Gaskell J."/>
            <person name="Glotzer D."/>
            <person name="Gorecki P."/>
            <person name="Heitman J."/>
            <person name="Hesse C."/>
            <person name="Hori C."/>
            <person name="Igarashi K."/>
            <person name="Jurgens J.A."/>
            <person name="Kallen N."/>
            <person name="Kersten P."/>
            <person name="Kohler A."/>
            <person name="Kuees U."/>
            <person name="Kumar T.K.A."/>
            <person name="Kuo A."/>
            <person name="LaButti K."/>
            <person name="Larrondo L.F."/>
            <person name="Lindquist E."/>
            <person name="Ling A."/>
            <person name="Lombard V."/>
            <person name="Lucas S."/>
            <person name="Lundell T."/>
            <person name="Martin R."/>
            <person name="McLaughlin D.J."/>
            <person name="Morgenstern I."/>
            <person name="Morin E."/>
            <person name="Murat C."/>
            <person name="Nagy L.G."/>
            <person name="Nolan M."/>
            <person name="Ohm R.A."/>
            <person name="Patyshakuliyeva A."/>
            <person name="Rokas A."/>
            <person name="Ruiz-Duenas F.J."/>
            <person name="Sabat G."/>
            <person name="Salamov A."/>
            <person name="Samejima M."/>
            <person name="Schmutz J."/>
            <person name="Slot J.C."/>
            <person name="St John F."/>
            <person name="Stenlid J."/>
            <person name="Sun H."/>
            <person name="Sun S."/>
            <person name="Syed K."/>
            <person name="Tsang A."/>
            <person name="Wiebenga A."/>
            <person name="Young D."/>
            <person name="Pisabarro A."/>
            <person name="Eastwood D.C."/>
            <person name="Martin F."/>
            <person name="Cullen D."/>
            <person name="Grigoriev I.V."/>
            <person name="Hibbett D.S."/>
        </authorList>
    </citation>
    <scope>NUCLEOTIDE SEQUENCE [LARGE SCALE GENOMIC DNA]</scope>
    <source>
        <strain evidence="4">RWD-64-598 SS2</strain>
    </source>
</reference>
<dbReference type="Proteomes" id="UP000053558">
    <property type="component" value="Unassembled WGS sequence"/>
</dbReference>
<accession>A0A5M3MEA4</accession>
<feature type="transmembrane region" description="Helical" evidence="2">
    <location>
        <begin position="187"/>
        <end position="207"/>
    </location>
</feature>
<feature type="region of interest" description="Disordered" evidence="1">
    <location>
        <begin position="215"/>
        <end position="248"/>
    </location>
</feature>
<proteinExistence type="predicted"/>
<keyword evidence="2" id="KW-0472">Membrane</keyword>
<keyword evidence="2" id="KW-0812">Transmembrane</keyword>
<feature type="transmembrane region" description="Helical" evidence="2">
    <location>
        <begin position="145"/>
        <end position="167"/>
    </location>
</feature>
<dbReference type="RefSeq" id="XP_007771843.1">
    <property type="nucleotide sequence ID" value="XM_007773653.1"/>
</dbReference>
<dbReference type="GeneID" id="19209342"/>
<comment type="caution">
    <text evidence="3">The sequence shown here is derived from an EMBL/GenBank/DDBJ whole genome shotgun (WGS) entry which is preliminary data.</text>
</comment>
<sequence>MPVIINTPSWIPSLEYAQACAYTLVFSTVVVVYDYVLHLDQEVERALKLKLQLAGLMYMPLSDDIQPRFRIEYPAEHHPPRHIDGATPRPLVDLATYQIIYLITPVWCGIGLAYDLALLLLGLYRVVWQLKEQKKQGSLLGVKGLLRILTQHHMAYFLAVLVTQLLWTVASNATDMTLAETQIIEMLYPVFNTMVTCVLGPWLILGVRSAHRKQLNQSPDSRRDAVSTVAFRSPPSQADPEAALSVGG</sequence>
<evidence type="ECO:0000313" key="4">
    <source>
        <dbReference type="Proteomes" id="UP000053558"/>
    </source>
</evidence>
<protein>
    <submittedName>
        <fullName evidence="3">Uncharacterized protein</fullName>
    </submittedName>
</protein>
<name>A0A5M3MEA4_CONPW</name>
<keyword evidence="2" id="KW-1133">Transmembrane helix</keyword>
<keyword evidence="4" id="KW-1185">Reference proteome</keyword>
<gene>
    <name evidence="3" type="ORF">CONPUDRAFT_75410</name>
</gene>
<dbReference type="EMBL" id="JH711583">
    <property type="protein sequence ID" value="EIW77552.1"/>
    <property type="molecule type" value="Genomic_DNA"/>
</dbReference>
<dbReference type="AlphaFoldDB" id="A0A5M3MEA4"/>